<evidence type="ECO:0000256" key="1">
    <source>
        <dbReference type="SAM" id="MobiDB-lite"/>
    </source>
</evidence>
<evidence type="ECO:0000313" key="3">
    <source>
        <dbReference type="Proteomes" id="UP000037904"/>
    </source>
</evidence>
<protein>
    <submittedName>
        <fullName evidence="2">Uncharacterized protein</fullName>
    </submittedName>
</protein>
<dbReference type="AlphaFoldDB" id="A0A0N0DFF5"/>
<sequence length="384" mass="43961">MDAHDRQPKPERSSIPRELQEMDSVLTELQPITPSVKVEEQSIDNSHGNMGHLDKIESSIQASNVQPAESSTSPALKKVKEQLKTEKEKNSEAKKEHNAQLRDALEERDQQQTLMDGRPLANASKETDGTIKVLWTQIAYGIRQVAHSLANSPSAHVLDDTVTHRLRLLTADYGKFLSSPDHCVDIMQGYLWLVVMDRVFNSNRPLWGGPHSTSLKRAKDCLYERMFLDKNDGPEHELVLANGARCFAQISTMFSELWDQDEALFNRAVDDETKLMGPFFLKHHGRNDRAEKNIRDQLKDIFRTALELDKITLTSRAFFQRRWQDAFQKPGGLQLFNEDYMTSANHETVLTPKKPDSVLCFSYASENRDSRWTELRQHDRTTEG</sequence>
<accession>A0A0N0DFF5</accession>
<name>A0A0N0DFF5_FUSLA</name>
<reference evidence="2 3" key="1">
    <citation type="submission" date="2015-04" db="EMBL/GenBank/DDBJ databases">
        <title>The draft genome sequence of Fusarium langsethiae, a T-2/HT-2 mycotoxin producer.</title>
        <authorList>
            <person name="Lysoe E."/>
            <person name="Divon H.H."/>
            <person name="Terzi V."/>
            <person name="Orru L."/>
            <person name="Lamontanara A."/>
            <person name="Kolseth A.-K."/>
            <person name="Frandsen R.J."/>
            <person name="Nielsen K."/>
            <person name="Thrane U."/>
        </authorList>
    </citation>
    <scope>NUCLEOTIDE SEQUENCE [LARGE SCALE GENOMIC DNA]</scope>
    <source>
        <strain evidence="2 3">Fl201059</strain>
    </source>
</reference>
<comment type="caution">
    <text evidence="2">The sequence shown here is derived from an EMBL/GenBank/DDBJ whole genome shotgun (WGS) entry which is preliminary data.</text>
</comment>
<organism evidence="2 3">
    <name type="scientific">Fusarium langsethiae</name>
    <dbReference type="NCBI Taxonomy" id="179993"/>
    <lineage>
        <taxon>Eukaryota</taxon>
        <taxon>Fungi</taxon>
        <taxon>Dikarya</taxon>
        <taxon>Ascomycota</taxon>
        <taxon>Pezizomycotina</taxon>
        <taxon>Sordariomycetes</taxon>
        <taxon>Hypocreomycetidae</taxon>
        <taxon>Hypocreales</taxon>
        <taxon>Nectriaceae</taxon>
        <taxon>Fusarium</taxon>
    </lineage>
</organism>
<feature type="region of interest" description="Disordered" evidence="1">
    <location>
        <begin position="1"/>
        <end position="20"/>
    </location>
</feature>
<evidence type="ECO:0000313" key="2">
    <source>
        <dbReference type="EMBL" id="KPA42565.1"/>
    </source>
</evidence>
<gene>
    <name evidence="2" type="ORF">FLAG1_04570</name>
</gene>
<feature type="compositionally biased region" description="Polar residues" evidence="1">
    <location>
        <begin position="58"/>
        <end position="74"/>
    </location>
</feature>
<proteinExistence type="predicted"/>
<dbReference type="Proteomes" id="UP000037904">
    <property type="component" value="Unassembled WGS sequence"/>
</dbReference>
<feature type="region of interest" description="Disordered" evidence="1">
    <location>
        <begin position="30"/>
        <end position="113"/>
    </location>
</feature>
<feature type="compositionally biased region" description="Basic and acidic residues" evidence="1">
    <location>
        <begin position="78"/>
        <end position="110"/>
    </location>
</feature>
<dbReference type="EMBL" id="JXCE01000062">
    <property type="protein sequence ID" value="KPA42565.1"/>
    <property type="molecule type" value="Genomic_DNA"/>
</dbReference>
<keyword evidence="3" id="KW-1185">Reference proteome</keyword>
<dbReference type="OrthoDB" id="5213630at2759"/>